<reference evidence="2" key="1">
    <citation type="submission" date="2014-09" db="EMBL/GenBank/DDBJ databases">
        <authorList>
            <person name="Sharma Rahul"/>
            <person name="Thines Marco"/>
        </authorList>
    </citation>
    <scope>NUCLEOTIDE SEQUENCE [LARGE SCALE GENOMIC DNA]</scope>
</reference>
<protein>
    <submittedName>
        <fullName evidence="1">Uncharacterized protein</fullName>
    </submittedName>
</protein>
<organism evidence="1 2">
    <name type="scientific">Plasmopara halstedii</name>
    <name type="common">Downy mildew of sunflower</name>
    <dbReference type="NCBI Taxonomy" id="4781"/>
    <lineage>
        <taxon>Eukaryota</taxon>
        <taxon>Sar</taxon>
        <taxon>Stramenopiles</taxon>
        <taxon>Oomycota</taxon>
        <taxon>Peronosporomycetes</taxon>
        <taxon>Peronosporales</taxon>
        <taxon>Peronosporaceae</taxon>
        <taxon>Plasmopara</taxon>
    </lineage>
</organism>
<name>A0A0P1AQF8_PLAHL</name>
<dbReference type="Proteomes" id="UP000054928">
    <property type="component" value="Unassembled WGS sequence"/>
</dbReference>
<dbReference type="RefSeq" id="XP_024580142.1">
    <property type="nucleotide sequence ID" value="XM_024729800.1"/>
</dbReference>
<keyword evidence="2" id="KW-1185">Reference proteome</keyword>
<proteinExistence type="predicted"/>
<evidence type="ECO:0000313" key="1">
    <source>
        <dbReference type="EMBL" id="CEG43773.1"/>
    </source>
</evidence>
<accession>A0A0P1AQF8</accession>
<dbReference type="EMBL" id="CCYD01000810">
    <property type="protein sequence ID" value="CEG43773.1"/>
    <property type="molecule type" value="Genomic_DNA"/>
</dbReference>
<dbReference type="GeneID" id="36409120"/>
<sequence>MNSQTCEMFLDAVILAIDAGSAVSKGLFCGLRELDIAITLYRFLKFWMQIHVEDKAMSHKTPMM</sequence>
<evidence type="ECO:0000313" key="2">
    <source>
        <dbReference type="Proteomes" id="UP000054928"/>
    </source>
</evidence>
<dbReference type="AlphaFoldDB" id="A0A0P1AQF8"/>